<feature type="region of interest" description="Disordered" evidence="1">
    <location>
        <begin position="1"/>
        <end position="299"/>
    </location>
</feature>
<organism evidence="2 3">
    <name type="scientific">Actinoalloteichus caeruleus DSM 43889</name>
    <dbReference type="NCBI Taxonomy" id="1120930"/>
    <lineage>
        <taxon>Bacteria</taxon>
        <taxon>Bacillati</taxon>
        <taxon>Actinomycetota</taxon>
        <taxon>Actinomycetes</taxon>
        <taxon>Pseudonocardiales</taxon>
        <taxon>Pseudonocardiaceae</taxon>
        <taxon>Actinoalloteichus</taxon>
        <taxon>Actinoalloteichus cyanogriseus</taxon>
    </lineage>
</organism>
<gene>
    <name evidence="2" type="ORF">G443_001825</name>
</gene>
<evidence type="ECO:0000313" key="2">
    <source>
        <dbReference type="EMBL" id="MCP2331555.1"/>
    </source>
</evidence>
<proteinExistence type="predicted"/>
<dbReference type="Proteomes" id="UP000791080">
    <property type="component" value="Unassembled WGS sequence"/>
</dbReference>
<evidence type="ECO:0000256" key="1">
    <source>
        <dbReference type="SAM" id="MobiDB-lite"/>
    </source>
</evidence>
<comment type="caution">
    <text evidence="2">The sequence shown here is derived from an EMBL/GenBank/DDBJ whole genome shotgun (WGS) entry which is preliminary data.</text>
</comment>
<protein>
    <submittedName>
        <fullName evidence="2">Uncharacterized protein</fullName>
    </submittedName>
</protein>
<sequence>MTVPAGQEAGQGQGPGRKAEQGTRAPAPPGTVARPGRAATRTAPATPTRPTSGTARLIRPSARAGTPGVAGAVGAGTRVATGCAGRKRPLAPSDANGRPPPVLGSRGTSNQPWSPRAVLPGTSARQGATGRRSGPGAPGVRAHQSGSDAFRRRRTSTVGTVQPDRPRREPPRTRCPATGPDRSGSVVRPAGAGDRRPASGKRPRVVGPHGVRPPTSAVSARRRRTATSMSGTGQRTGTSKGDGSRGSRPPVAPAGGTPLCPGQKSSGPATDHRARCGPVRPPRAAGPSGGPGRAAASRP</sequence>
<dbReference type="EMBL" id="AUBJ02000001">
    <property type="protein sequence ID" value="MCP2331555.1"/>
    <property type="molecule type" value="Genomic_DNA"/>
</dbReference>
<reference evidence="2 3" key="2">
    <citation type="submission" date="2022-06" db="EMBL/GenBank/DDBJ databases">
        <title>Genomic Encyclopedia of Type Strains, Phase I: the one thousand microbial genomes (KMG-I) project.</title>
        <authorList>
            <person name="Kyrpides N."/>
        </authorList>
    </citation>
    <scope>NUCLEOTIDE SEQUENCE [LARGE SCALE GENOMIC DNA]</scope>
    <source>
        <strain evidence="2 3">DSM 43889</strain>
    </source>
</reference>
<accession>A0ABT1JGC2</accession>
<feature type="compositionally biased region" description="Polar residues" evidence="1">
    <location>
        <begin position="229"/>
        <end position="241"/>
    </location>
</feature>
<keyword evidence="3" id="KW-1185">Reference proteome</keyword>
<feature type="compositionally biased region" description="Low complexity" evidence="1">
    <location>
        <begin position="33"/>
        <end position="84"/>
    </location>
</feature>
<reference evidence="2 3" key="1">
    <citation type="submission" date="2013-07" db="EMBL/GenBank/DDBJ databases">
        <authorList>
            <consortium name="DOE Joint Genome Institute"/>
            <person name="Reeve W."/>
            <person name="Huntemann M."/>
            <person name="Han J."/>
            <person name="Chen A."/>
            <person name="Kyrpides N."/>
            <person name="Mavromatis K."/>
            <person name="Markowitz V."/>
            <person name="Palaniappan K."/>
            <person name="Ivanova N."/>
            <person name="Schaumberg A."/>
            <person name="Pati A."/>
            <person name="Liolios K."/>
            <person name="Nordberg H.P."/>
            <person name="Cantor M.N."/>
            <person name="Hua S.X."/>
            <person name="Woyke T."/>
        </authorList>
    </citation>
    <scope>NUCLEOTIDE SEQUENCE [LARGE SCALE GENOMIC DNA]</scope>
    <source>
        <strain evidence="2 3">DSM 43889</strain>
    </source>
</reference>
<feature type="compositionally biased region" description="Low complexity" evidence="1">
    <location>
        <begin position="276"/>
        <end position="286"/>
    </location>
</feature>
<evidence type="ECO:0000313" key="3">
    <source>
        <dbReference type="Proteomes" id="UP000791080"/>
    </source>
</evidence>
<feature type="compositionally biased region" description="Low complexity" evidence="1">
    <location>
        <begin position="205"/>
        <end position="219"/>
    </location>
</feature>
<name>A0ABT1JGC2_ACTCY</name>